<dbReference type="KEGG" id="vg:63742985"/>
<dbReference type="EMBL" id="MT771339">
    <property type="protein sequence ID" value="QOC55757.1"/>
    <property type="molecule type" value="Genomic_DNA"/>
</dbReference>
<proteinExistence type="predicted"/>
<reference evidence="1 2" key="1">
    <citation type="submission" date="2020-07" db="EMBL/GenBank/DDBJ databases">
        <authorList>
            <person name="Buterbaugh K.M."/>
            <person name="Dean A.J."/>
            <person name="Durmis N.D."/>
            <person name="Gonzalez I.M."/>
            <person name="Kowalski E.M."/>
            <person name="Mundorff O.G."/>
            <person name="Vimal D."/>
            <person name="Chamarti P.R."/>
            <person name="Xu J."/>
            <person name="Butela K.A."/>
            <person name="Garlena R.A."/>
            <person name="Russell D.A."/>
            <person name="Pope W.H."/>
            <person name="Jacobs-Sera D."/>
            <person name="Hatfull G.F."/>
        </authorList>
    </citation>
    <scope>NUCLEOTIDE SEQUENCE [LARGE SCALE GENOMIC DNA]</scope>
</reference>
<keyword evidence="2" id="KW-1185">Reference proteome</keyword>
<dbReference type="RefSeq" id="YP_010049666.1">
    <property type="nucleotide sequence ID" value="NC_054392.1"/>
</dbReference>
<dbReference type="GeneID" id="63742985"/>
<evidence type="ECO:0000313" key="1">
    <source>
        <dbReference type="EMBL" id="QOC55757.1"/>
    </source>
</evidence>
<protein>
    <submittedName>
        <fullName evidence="1">Uncharacterized protein</fullName>
    </submittedName>
</protein>
<dbReference type="Proteomes" id="UP000516653">
    <property type="component" value="Segment"/>
</dbReference>
<evidence type="ECO:0000313" key="2">
    <source>
        <dbReference type="Proteomes" id="UP000516653"/>
    </source>
</evidence>
<name>A0A7L7SNP0_9CAUD</name>
<accession>A0A7L7SNP0</accession>
<organism evidence="1 2">
    <name type="scientific">Gordonia phage Archimedes</name>
    <dbReference type="NCBI Taxonomy" id="2759389"/>
    <lineage>
        <taxon>Viruses</taxon>
        <taxon>Duplodnaviria</taxon>
        <taxon>Heunggongvirae</taxon>
        <taxon>Uroviricota</taxon>
        <taxon>Caudoviricetes</taxon>
        <taxon>Archimedesvirus</taxon>
        <taxon>Archimedesvirus archimedes</taxon>
    </lineage>
</organism>
<sequence>MNEGGFYNTGWQPAVIGGKGDDEGRVIVLVDQNSRGEVNLSKGAAIRLAWELVKQAVKETVGL</sequence>
<gene>
    <name evidence="1" type="primary">57</name>
    <name evidence="1" type="ORF">SEA_ARCHIMEDES_57</name>
</gene>